<keyword evidence="3" id="KW-1185">Reference proteome</keyword>
<keyword evidence="1" id="KW-1133">Transmembrane helix</keyword>
<proteinExistence type="predicted"/>
<evidence type="ECO:0000313" key="2">
    <source>
        <dbReference type="EMBL" id="MDA0633270.1"/>
    </source>
</evidence>
<feature type="transmembrane region" description="Helical" evidence="1">
    <location>
        <begin position="79"/>
        <end position="109"/>
    </location>
</feature>
<dbReference type="Proteomes" id="UP001144036">
    <property type="component" value="Unassembled WGS sequence"/>
</dbReference>
<dbReference type="RefSeq" id="WP_270154072.1">
    <property type="nucleotide sequence ID" value="NZ_JAPNNL010000019.1"/>
</dbReference>
<sequence>MSVRPDPPVPPPTTLAAFSYIAAPTLALTYGVLRILDGLDGDMGPGAAWTLGHLAFMAALVLFAVMLRDMRELLGRSRAATVTYAAGLAGIACAFAQFAVDVVVGFLATDHEAMGPLFDRVQAVPGVPLVLYQAGPILFYAALVAFAVQLAVHRRVRFWMPPLVLAQVLLPLVSLDLIPVGSALAVIAFLPLALRARNRPVPAHA</sequence>
<evidence type="ECO:0000256" key="1">
    <source>
        <dbReference type="SAM" id="Phobius"/>
    </source>
</evidence>
<feature type="transmembrane region" description="Helical" evidence="1">
    <location>
        <begin position="48"/>
        <end position="67"/>
    </location>
</feature>
<evidence type="ECO:0000313" key="3">
    <source>
        <dbReference type="Proteomes" id="UP001144036"/>
    </source>
</evidence>
<protein>
    <recommendedName>
        <fullName evidence="4">DUF4386 domain-containing protein</fullName>
    </recommendedName>
</protein>
<reference evidence="2" key="1">
    <citation type="submission" date="2022-11" db="EMBL/GenBank/DDBJ databases">
        <title>Nonomuraea corallina sp. nov., a new species of the genus Nonomuraea isolated from sea side sediment in Thai sea.</title>
        <authorList>
            <person name="Ngamcharungchit C."/>
            <person name="Matsumoto A."/>
            <person name="Suriyachadkun C."/>
            <person name="Panbangred W."/>
            <person name="Inahashi Y."/>
            <person name="Intra B."/>
        </authorList>
    </citation>
    <scope>NUCLEOTIDE SEQUENCE</scope>
    <source>
        <strain evidence="2">MCN248</strain>
    </source>
</reference>
<feature type="transmembrane region" description="Helical" evidence="1">
    <location>
        <begin position="164"/>
        <end position="190"/>
    </location>
</feature>
<feature type="transmembrane region" description="Helical" evidence="1">
    <location>
        <begin position="12"/>
        <end position="36"/>
    </location>
</feature>
<dbReference type="EMBL" id="JAPNNL010000019">
    <property type="protein sequence ID" value="MDA0633270.1"/>
    <property type="molecule type" value="Genomic_DNA"/>
</dbReference>
<name>A0ABT4S8L8_9ACTN</name>
<keyword evidence="1" id="KW-0812">Transmembrane</keyword>
<feature type="transmembrane region" description="Helical" evidence="1">
    <location>
        <begin position="129"/>
        <end position="152"/>
    </location>
</feature>
<accession>A0ABT4S8L8</accession>
<evidence type="ECO:0008006" key="4">
    <source>
        <dbReference type="Google" id="ProtNLM"/>
    </source>
</evidence>
<comment type="caution">
    <text evidence="2">The sequence shown here is derived from an EMBL/GenBank/DDBJ whole genome shotgun (WGS) entry which is preliminary data.</text>
</comment>
<keyword evidence="1" id="KW-0472">Membrane</keyword>
<gene>
    <name evidence="2" type="ORF">OUY22_07540</name>
</gene>
<organism evidence="2 3">
    <name type="scientific">Nonomuraea corallina</name>
    <dbReference type="NCBI Taxonomy" id="2989783"/>
    <lineage>
        <taxon>Bacteria</taxon>
        <taxon>Bacillati</taxon>
        <taxon>Actinomycetota</taxon>
        <taxon>Actinomycetes</taxon>
        <taxon>Streptosporangiales</taxon>
        <taxon>Streptosporangiaceae</taxon>
        <taxon>Nonomuraea</taxon>
    </lineage>
</organism>